<sequence>MEIEGKGDSGSMMYGRVSMCALASIEGTDVVWRGREAAAANGDVGGGEARDGGYKNREVDVGDAGDGVETRESRWLEGICLVVESSKQPRQFGFGVGPPVFFLMRRGSPGQQPTCSPETDSGLTETLEGPRNGTHLADYDAAMLWREYGYRVMFRGRGMRSRNGDHVLTPCRYKNESEGKEE</sequence>
<accession>A0ABR3VQ40</accession>
<proteinExistence type="predicted"/>
<evidence type="ECO:0000313" key="2">
    <source>
        <dbReference type="EMBL" id="KAL1843288.1"/>
    </source>
</evidence>
<name>A0ABR3VQ40_HUMIN</name>
<keyword evidence="3" id="KW-1185">Reference proteome</keyword>
<comment type="caution">
    <text evidence="2">The sequence shown here is derived from an EMBL/GenBank/DDBJ whole genome shotgun (WGS) entry which is preliminary data.</text>
</comment>
<feature type="region of interest" description="Disordered" evidence="1">
    <location>
        <begin position="41"/>
        <end position="66"/>
    </location>
</feature>
<protein>
    <submittedName>
        <fullName evidence="2">Uncharacterized protein</fullName>
    </submittedName>
</protein>
<reference evidence="2 3" key="1">
    <citation type="journal article" date="2024" name="Commun. Biol.">
        <title>Comparative genomic analysis of thermophilic fungi reveals convergent evolutionary adaptations and gene losses.</title>
        <authorList>
            <person name="Steindorff A.S."/>
            <person name="Aguilar-Pontes M.V."/>
            <person name="Robinson A.J."/>
            <person name="Andreopoulos B."/>
            <person name="LaButti K."/>
            <person name="Kuo A."/>
            <person name="Mondo S."/>
            <person name="Riley R."/>
            <person name="Otillar R."/>
            <person name="Haridas S."/>
            <person name="Lipzen A."/>
            <person name="Grimwood J."/>
            <person name="Schmutz J."/>
            <person name="Clum A."/>
            <person name="Reid I.D."/>
            <person name="Moisan M.C."/>
            <person name="Butler G."/>
            <person name="Nguyen T.T.M."/>
            <person name="Dewar K."/>
            <person name="Conant G."/>
            <person name="Drula E."/>
            <person name="Henrissat B."/>
            <person name="Hansel C."/>
            <person name="Singer S."/>
            <person name="Hutchinson M.I."/>
            <person name="de Vries R.P."/>
            <person name="Natvig D.O."/>
            <person name="Powell A.J."/>
            <person name="Tsang A."/>
            <person name="Grigoriev I.V."/>
        </authorList>
    </citation>
    <scope>NUCLEOTIDE SEQUENCE [LARGE SCALE GENOMIC DNA]</scope>
    <source>
        <strain evidence="2 3">CBS 620.91</strain>
    </source>
</reference>
<feature type="compositionally biased region" description="Basic and acidic residues" evidence="1">
    <location>
        <begin position="48"/>
        <end position="60"/>
    </location>
</feature>
<organism evidence="2 3">
    <name type="scientific">Humicola insolens</name>
    <name type="common">Soft-rot fungus</name>
    <dbReference type="NCBI Taxonomy" id="85995"/>
    <lineage>
        <taxon>Eukaryota</taxon>
        <taxon>Fungi</taxon>
        <taxon>Dikarya</taxon>
        <taxon>Ascomycota</taxon>
        <taxon>Pezizomycotina</taxon>
        <taxon>Sordariomycetes</taxon>
        <taxon>Sordariomycetidae</taxon>
        <taxon>Sordariales</taxon>
        <taxon>Chaetomiaceae</taxon>
        <taxon>Mycothermus</taxon>
    </lineage>
</organism>
<dbReference type="Proteomes" id="UP001583172">
    <property type="component" value="Unassembled WGS sequence"/>
</dbReference>
<evidence type="ECO:0000313" key="3">
    <source>
        <dbReference type="Proteomes" id="UP001583172"/>
    </source>
</evidence>
<dbReference type="EMBL" id="JAZGSY010000020">
    <property type="protein sequence ID" value="KAL1843288.1"/>
    <property type="molecule type" value="Genomic_DNA"/>
</dbReference>
<gene>
    <name evidence="2" type="ORF">VTJ49DRAFT_2397</name>
</gene>
<evidence type="ECO:0000256" key="1">
    <source>
        <dbReference type="SAM" id="MobiDB-lite"/>
    </source>
</evidence>